<dbReference type="InParanoid" id="D6TU17"/>
<keyword evidence="2" id="KW-1185">Reference proteome</keyword>
<evidence type="ECO:0000313" key="2">
    <source>
        <dbReference type="Proteomes" id="UP000004508"/>
    </source>
</evidence>
<accession>D6TU17</accession>
<dbReference type="EMBL" id="ADVG01000003">
    <property type="protein sequence ID" value="EFH83918.1"/>
    <property type="molecule type" value="Genomic_DNA"/>
</dbReference>
<dbReference type="Proteomes" id="UP000004508">
    <property type="component" value="Unassembled WGS sequence"/>
</dbReference>
<protein>
    <submittedName>
        <fullName evidence="1">Uncharacterized protein</fullName>
    </submittedName>
</protein>
<comment type="caution">
    <text evidence="1">The sequence shown here is derived from an EMBL/GenBank/DDBJ whole genome shotgun (WGS) entry which is preliminary data.</text>
</comment>
<reference evidence="1 2" key="1">
    <citation type="journal article" date="2011" name="Stand. Genomic Sci.">
        <title>Non-contiguous finished genome sequence and contextual data of the filamentous soil bacterium Ktedonobacter racemifer type strain (SOSP1-21).</title>
        <authorList>
            <person name="Chang Y.J."/>
            <person name="Land M."/>
            <person name="Hauser L."/>
            <person name="Chertkov O."/>
            <person name="Del Rio T.G."/>
            <person name="Nolan M."/>
            <person name="Copeland A."/>
            <person name="Tice H."/>
            <person name="Cheng J.F."/>
            <person name="Lucas S."/>
            <person name="Han C."/>
            <person name="Goodwin L."/>
            <person name="Pitluck S."/>
            <person name="Ivanova N."/>
            <person name="Ovchinikova G."/>
            <person name="Pati A."/>
            <person name="Chen A."/>
            <person name="Palaniappan K."/>
            <person name="Mavromatis K."/>
            <person name="Liolios K."/>
            <person name="Brettin T."/>
            <person name="Fiebig A."/>
            <person name="Rohde M."/>
            <person name="Abt B."/>
            <person name="Goker M."/>
            <person name="Detter J.C."/>
            <person name="Woyke T."/>
            <person name="Bristow J."/>
            <person name="Eisen J.A."/>
            <person name="Markowitz V."/>
            <person name="Hugenholtz P."/>
            <person name="Kyrpides N.C."/>
            <person name="Klenk H.P."/>
            <person name="Lapidus A."/>
        </authorList>
    </citation>
    <scope>NUCLEOTIDE SEQUENCE [LARGE SCALE GENOMIC DNA]</scope>
    <source>
        <strain evidence="2">DSM 44963</strain>
    </source>
</reference>
<gene>
    <name evidence="1" type="ORF">Krac_4922</name>
</gene>
<dbReference type="AlphaFoldDB" id="D6TU17"/>
<evidence type="ECO:0000313" key="1">
    <source>
        <dbReference type="EMBL" id="EFH83918.1"/>
    </source>
</evidence>
<name>D6TU17_KTERA</name>
<sequence>MIAQLKAVHGMNYCVEVSHRLTEMPPKEGQH</sequence>
<proteinExistence type="predicted"/>
<organism evidence="1 2">
    <name type="scientific">Ktedonobacter racemifer DSM 44963</name>
    <dbReference type="NCBI Taxonomy" id="485913"/>
    <lineage>
        <taxon>Bacteria</taxon>
        <taxon>Bacillati</taxon>
        <taxon>Chloroflexota</taxon>
        <taxon>Ktedonobacteria</taxon>
        <taxon>Ktedonobacterales</taxon>
        <taxon>Ktedonobacteraceae</taxon>
        <taxon>Ktedonobacter</taxon>
    </lineage>
</organism>